<proteinExistence type="predicted"/>
<dbReference type="OrthoDB" id="488813at2"/>
<dbReference type="RefSeq" id="WP_008272584.1">
    <property type="nucleotide sequence ID" value="NZ_AAXW01000001.1"/>
</dbReference>
<dbReference type="AlphaFoldDB" id="A3IH03"/>
<evidence type="ECO:0000313" key="1">
    <source>
        <dbReference type="EMBL" id="EAZ94245.1"/>
    </source>
</evidence>
<comment type="caution">
    <text evidence="1">The sequence shown here is derived from an EMBL/GenBank/DDBJ whole genome shotgun (WGS) entry which is preliminary data.</text>
</comment>
<name>A3IH03_9CHRO</name>
<dbReference type="EMBL" id="AAXW01000001">
    <property type="protein sequence ID" value="EAZ94245.1"/>
    <property type="molecule type" value="Genomic_DNA"/>
</dbReference>
<organism evidence="1 2">
    <name type="scientific">Crocosphaera chwakensis CCY0110</name>
    <dbReference type="NCBI Taxonomy" id="391612"/>
    <lineage>
        <taxon>Bacteria</taxon>
        <taxon>Bacillati</taxon>
        <taxon>Cyanobacteriota</taxon>
        <taxon>Cyanophyceae</taxon>
        <taxon>Oscillatoriophycideae</taxon>
        <taxon>Chroococcales</taxon>
        <taxon>Aphanothecaceae</taxon>
        <taxon>Crocosphaera</taxon>
        <taxon>Crocosphaera chwakensis</taxon>
    </lineage>
</organism>
<gene>
    <name evidence="1" type="ORF">CY0110_10232</name>
</gene>
<dbReference type="eggNOG" id="ENOG50330A2">
    <property type="taxonomic scope" value="Bacteria"/>
</dbReference>
<reference evidence="1 2" key="1">
    <citation type="submission" date="2007-03" db="EMBL/GenBank/DDBJ databases">
        <authorList>
            <person name="Stal L."/>
            <person name="Ferriera S."/>
            <person name="Johnson J."/>
            <person name="Kravitz S."/>
            <person name="Beeson K."/>
            <person name="Sutton G."/>
            <person name="Rogers Y.-H."/>
            <person name="Friedman R."/>
            <person name="Frazier M."/>
            <person name="Venter J.C."/>
        </authorList>
    </citation>
    <scope>NUCLEOTIDE SEQUENCE [LARGE SCALE GENOMIC DNA]</scope>
    <source>
        <strain evidence="1 2">CCY0110</strain>
    </source>
</reference>
<evidence type="ECO:0000313" key="2">
    <source>
        <dbReference type="Proteomes" id="UP000003781"/>
    </source>
</evidence>
<protein>
    <submittedName>
        <fullName evidence="1">Uncharacterized protein</fullName>
    </submittedName>
</protein>
<accession>A3IH03</accession>
<dbReference type="Proteomes" id="UP000003781">
    <property type="component" value="Unassembled WGS sequence"/>
</dbReference>
<sequence>MSQLIAVIVLGIYLLGIWKFVSGYNRTNFNRQLPTKLMLALLWPVLLTVNTSYRQNFTKALKGRR</sequence>
<keyword evidence="2" id="KW-1185">Reference proteome</keyword>